<dbReference type="AlphaFoldDB" id="A0A8W7Q1S9"/>
<evidence type="ECO:0000313" key="2">
    <source>
        <dbReference type="EnsemblMetazoa" id="ACOM040742-PA.1"/>
    </source>
</evidence>
<proteinExistence type="predicted"/>
<protein>
    <submittedName>
        <fullName evidence="2">Uncharacterized protein</fullName>
    </submittedName>
</protein>
<evidence type="ECO:0000256" key="1">
    <source>
        <dbReference type="SAM" id="MobiDB-lite"/>
    </source>
</evidence>
<accession>A0A8W7Q1S9</accession>
<reference evidence="2" key="1">
    <citation type="submission" date="2022-08" db="UniProtKB">
        <authorList>
            <consortium name="EnsemblMetazoa"/>
        </authorList>
    </citation>
    <scope>IDENTIFICATION</scope>
</reference>
<name>A0A8W7Q1S9_ANOCL</name>
<organism evidence="2">
    <name type="scientific">Anopheles coluzzii</name>
    <name type="common">African malaria mosquito</name>
    <dbReference type="NCBI Taxonomy" id="1518534"/>
    <lineage>
        <taxon>Eukaryota</taxon>
        <taxon>Metazoa</taxon>
        <taxon>Ecdysozoa</taxon>
        <taxon>Arthropoda</taxon>
        <taxon>Hexapoda</taxon>
        <taxon>Insecta</taxon>
        <taxon>Pterygota</taxon>
        <taxon>Neoptera</taxon>
        <taxon>Endopterygota</taxon>
        <taxon>Diptera</taxon>
        <taxon>Nematocera</taxon>
        <taxon>Culicoidea</taxon>
        <taxon>Culicidae</taxon>
        <taxon>Anophelinae</taxon>
        <taxon>Anopheles</taxon>
    </lineage>
</organism>
<feature type="region of interest" description="Disordered" evidence="1">
    <location>
        <begin position="90"/>
        <end position="115"/>
    </location>
</feature>
<dbReference type="EnsemblMetazoa" id="ACOM040742-RA">
    <property type="protein sequence ID" value="ACOM040742-PA.1"/>
    <property type="gene ID" value="ACOM040742"/>
</dbReference>
<dbReference type="Proteomes" id="UP000075882">
    <property type="component" value="Unassembled WGS sequence"/>
</dbReference>
<sequence>MTLNARKRPERAEKQAEPVGNDGVEHQHGRKHEIALQLARLLNVGALHQDQQFGKLGRSALALVRHLAGQLVHRADQRYDHRHFLPVALAGGQGGSAAGTPPPPPPPPNRSTSGANRQLGTVAALASALTASAQKLTVIGRIVIRRTVQPDRAQVRYGVQGRTLVDAVALGQHVHVVKHFVHGGGRLVDGADDGAPFAGQPLQQLDRVQ</sequence>
<feature type="region of interest" description="Disordered" evidence="1">
    <location>
        <begin position="1"/>
        <end position="31"/>
    </location>
</feature>
<feature type="compositionally biased region" description="Pro residues" evidence="1">
    <location>
        <begin position="100"/>
        <end position="109"/>
    </location>
</feature>